<evidence type="ECO:0000313" key="1">
    <source>
        <dbReference type="EMBL" id="MSS13786.1"/>
    </source>
</evidence>
<dbReference type="RefSeq" id="WP_154522252.1">
    <property type="nucleotide sequence ID" value="NZ_VULZ01000001.1"/>
</dbReference>
<gene>
    <name evidence="1" type="ORF">FYJ35_01805</name>
</gene>
<comment type="caution">
    <text evidence="1">The sequence shown here is derived from an EMBL/GenBank/DDBJ whole genome shotgun (WGS) entry which is preliminary data.</text>
</comment>
<dbReference type="AlphaFoldDB" id="A0A6L5X466"/>
<dbReference type="EMBL" id="VULZ01000001">
    <property type="protein sequence ID" value="MSS13786.1"/>
    <property type="molecule type" value="Genomic_DNA"/>
</dbReference>
<proteinExistence type="predicted"/>
<reference evidence="1 2" key="1">
    <citation type="submission" date="2019-08" db="EMBL/GenBank/DDBJ databases">
        <title>In-depth cultivation of the pig gut microbiome towards novel bacterial diversity and tailored functional studies.</title>
        <authorList>
            <person name="Wylensek D."/>
            <person name="Hitch T.C.A."/>
            <person name="Clavel T."/>
        </authorList>
    </citation>
    <scope>NUCLEOTIDE SEQUENCE [LARGE SCALE GENOMIC DNA]</scope>
    <source>
        <strain evidence="1 2">Oil+RF-744-WCA-WT-11</strain>
    </source>
</reference>
<dbReference type="Pfam" id="PF20536">
    <property type="entry name" value="DUF6751"/>
    <property type="match status" value="1"/>
</dbReference>
<keyword evidence="2" id="KW-1185">Reference proteome</keyword>
<evidence type="ECO:0000313" key="2">
    <source>
        <dbReference type="Proteomes" id="UP000481852"/>
    </source>
</evidence>
<sequence>MSLNPNYTQTITVYHKSGNAWNRAVYTGCFFQAKEAVGFSSTQAALSNTYIARIPESVAGTGFAVSLDDIVILGECTDLIDDEAAGHRSVEVLRKNKPFAFKVTAVSNNTQRLMDRHWRLGG</sequence>
<organism evidence="1 2">
    <name type="scientific">Porcincola intestinalis</name>
    <dbReference type="NCBI Taxonomy" id="2606632"/>
    <lineage>
        <taxon>Bacteria</taxon>
        <taxon>Bacillati</taxon>
        <taxon>Bacillota</taxon>
        <taxon>Clostridia</taxon>
        <taxon>Lachnospirales</taxon>
        <taxon>Lachnospiraceae</taxon>
        <taxon>Porcincola</taxon>
    </lineage>
</organism>
<dbReference type="InterPro" id="IPR046639">
    <property type="entry name" value="DUF6751"/>
</dbReference>
<name>A0A6L5X466_9FIRM</name>
<accession>A0A6L5X466</accession>
<dbReference type="Proteomes" id="UP000481852">
    <property type="component" value="Unassembled WGS sequence"/>
</dbReference>
<protein>
    <submittedName>
        <fullName evidence="1">Uncharacterized protein</fullName>
    </submittedName>
</protein>